<name>A0ABN8DWU2_9VIBR</name>
<keyword evidence="4" id="KW-0547">Nucleotide-binding</keyword>
<dbReference type="CDD" id="cd03241">
    <property type="entry name" value="ABC_RecN"/>
    <property type="match status" value="2"/>
</dbReference>
<dbReference type="RefSeq" id="WP_237466829.1">
    <property type="nucleotide sequence ID" value="NZ_CAKLDI010000001.1"/>
</dbReference>
<dbReference type="PANTHER" id="PTHR11059:SF0">
    <property type="entry name" value="DNA REPAIR PROTEIN RECN"/>
    <property type="match status" value="1"/>
</dbReference>
<dbReference type="NCBIfam" id="NF008121">
    <property type="entry name" value="PRK10869.1"/>
    <property type="match status" value="1"/>
</dbReference>
<evidence type="ECO:0000256" key="3">
    <source>
        <dbReference type="ARBA" id="ARBA00021315"/>
    </source>
</evidence>
<keyword evidence="5 9" id="KW-0227">DNA damage</keyword>
<dbReference type="Gene3D" id="3.40.50.300">
    <property type="entry name" value="P-loop containing nucleotide triphosphate hydrolases"/>
    <property type="match status" value="2"/>
</dbReference>
<proteinExistence type="inferred from homology"/>
<comment type="caution">
    <text evidence="12">The sequence shown here is derived from an EMBL/GenBank/DDBJ whole genome shotgun (WGS) entry which is preliminary data.</text>
</comment>
<organism evidence="12 13">
    <name type="scientific">Vibrio stylophorae</name>
    <dbReference type="NCBI Taxonomy" id="659351"/>
    <lineage>
        <taxon>Bacteria</taxon>
        <taxon>Pseudomonadati</taxon>
        <taxon>Pseudomonadota</taxon>
        <taxon>Gammaproteobacteria</taxon>
        <taxon>Vibrionales</taxon>
        <taxon>Vibrionaceae</taxon>
        <taxon>Vibrio</taxon>
    </lineage>
</organism>
<keyword evidence="10" id="KW-0175">Coiled coil</keyword>
<evidence type="ECO:0000256" key="1">
    <source>
        <dbReference type="ARBA" id="ARBA00003618"/>
    </source>
</evidence>
<evidence type="ECO:0000256" key="6">
    <source>
        <dbReference type="ARBA" id="ARBA00022840"/>
    </source>
</evidence>
<keyword evidence="7 9" id="KW-0234">DNA repair</keyword>
<keyword evidence="13" id="KW-1185">Reference proteome</keyword>
<dbReference type="Pfam" id="PF02463">
    <property type="entry name" value="SMC_N"/>
    <property type="match status" value="1"/>
</dbReference>
<evidence type="ECO:0000256" key="4">
    <source>
        <dbReference type="ARBA" id="ARBA00022741"/>
    </source>
</evidence>
<feature type="domain" description="RecF/RecN/SMC N-terminal" evidence="11">
    <location>
        <begin position="2"/>
        <end position="511"/>
    </location>
</feature>
<evidence type="ECO:0000313" key="13">
    <source>
        <dbReference type="Proteomes" id="UP000838672"/>
    </source>
</evidence>
<accession>A0ABN8DWU2</accession>
<evidence type="ECO:0000259" key="11">
    <source>
        <dbReference type="Pfam" id="PF02463"/>
    </source>
</evidence>
<protein>
    <recommendedName>
        <fullName evidence="3 9">DNA repair protein RecN</fullName>
    </recommendedName>
    <alternativeName>
        <fullName evidence="8 9">Recombination protein N</fullName>
    </alternativeName>
</protein>
<evidence type="ECO:0000256" key="9">
    <source>
        <dbReference type="PIRNR" id="PIRNR003128"/>
    </source>
</evidence>
<dbReference type="EMBL" id="CAKLDI010000001">
    <property type="protein sequence ID" value="CAH0534328.1"/>
    <property type="molecule type" value="Genomic_DNA"/>
</dbReference>
<evidence type="ECO:0000313" key="12">
    <source>
        <dbReference type="EMBL" id="CAH0534328.1"/>
    </source>
</evidence>
<sequence>MLVQLTISNFAIVKSLELDLKPGMTTITGETGAGKSIAIDALSLCLGERAEASMVRPGEEKAEVSACFRIEKNPAAKQWLDQNDLESGDECIMRRVITKEGRSRAYINGNPVPAAQLKALGHTLINIHGQHAHQLLTKPESQLAMLDHYAGHHRLLLNCQSQYRHWQQQRKVWQDAINNQAEYESQRQLLEYQVAELNEFALAEQEYAELEAEHQILANSGQLSEHCQAALAALSEAEEGHCQQTLNAAIKALEQLSELDERLQPQLTMLHEAAILLSETSQELCRYQDDIEIDPARFDYIEERLGQIHRLAKKHQVEPAQLYAQHQQLLAELESISGGDERIEALEAACQEAVAQYHDAAMALSDSRQKFANTLNDKISKSMHQLSMEKGQFKIDFETDISHAKSNGMDKINFLVSTNPGQPLQALVKVASGGELSRISLAIQVITAQKIDTPSLIFDEVDVGISGPTAAVVGKMLRKLGDSTQVLCVTHLPQVAGAGHQQMFVAKRSEGQSTETSMSPLNQQQRIKELARLLGGSKITESTLANARELLIAA</sequence>
<dbReference type="InterPro" id="IPR003395">
    <property type="entry name" value="RecF/RecN/SMC_N"/>
</dbReference>
<dbReference type="PIRSF" id="PIRSF003128">
    <property type="entry name" value="RecN"/>
    <property type="match status" value="1"/>
</dbReference>
<feature type="coiled-coil region" evidence="10">
    <location>
        <begin position="193"/>
        <end position="220"/>
    </location>
</feature>
<evidence type="ECO:0000256" key="10">
    <source>
        <dbReference type="SAM" id="Coils"/>
    </source>
</evidence>
<evidence type="ECO:0000256" key="5">
    <source>
        <dbReference type="ARBA" id="ARBA00022763"/>
    </source>
</evidence>
<dbReference type="SUPFAM" id="SSF52540">
    <property type="entry name" value="P-loop containing nucleoside triphosphate hydrolases"/>
    <property type="match status" value="1"/>
</dbReference>
<keyword evidence="6" id="KW-0067">ATP-binding</keyword>
<dbReference type="InterPro" id="IPR027417">
    <property type="entry name" value="P-loop_NTPase"/>
</dbReference>
<gene>
    <name evidence="12" type="primary">recN</name>
    <name evidence="12" type="ORF">VST7929_02251</name>
</gene>
<reference evidence="12" key="1">
    <citation type="submission" date="2021-11" db="EMBL/GenBank/DDBJ databases">
        <authorList>
            <person name="Rodrigo-Torres L."/>
            <person name="Arahal R. D."/>
            <person name="Lucena T."/>
        </authorList>
    </citation>
    <scope>NUCLEOTIDE SEQUENCE</scope>
    <source>
        <strain evidence="12">CECT 7929</strain>
    </source>
</reference>
<evidence type="ECO:0000256" key="8">
    <source>
        <dbReference type="ARBA" id="ARBA00033408"/>
    </source>
</evidence>
<comment type="similarity">
    <text evidence="2 9">Belongs to the RecN family.</text>
</comment>
<dbReference type="PANTHER" id="PTHR11059">
    <property type="entry name" value="DNA REPAIR PROTEIN RECN"/>
    <property type="match status" value="1"/>
</dbReference>
<dbReference type="Proteomes" id="UP000838672">
    <property type="component" value="Unassembled WGS sequence"/>
</dbReference>
<dbReference type="NCBIfam" id="TIGR00634">
    <property type="entry name" value="recN"/>
    <property type="match status" value="1"/>
</dbReference>
<comment type="function">
    <text evidence="1 9">May be involved in recombinational repair of damaged DNA.</text>
</comment>
<dbReference type="InterPro" id="IPR004604">
    <property type="entry name" value="DNA_recomb/repair_RecN"/>
</dbReference>
<evidence type="ECO:0000256" key="2">
    <source>
        <dbReference type="ARBA" id="ARBA00009441"/>
    </source>
</evidence>
<evidence type="ECO:0000256" key="7">
    <source>
        <dbReference type="ARBA" id="ARBA00023204"/>
    </source>
</evidence>